<evidence type="ECO:0000256" key="5">
    <source>
        <dbReference type="ARBA" id="ARBA00022989"/>
    </source>
</evidence>
<evidence type="ECO:0000313" key="9">
    <source>
        <dbReference type="EMBL" id="MCR1821512.1"/>
    </source>
</evidence>
<dbReference type="AlphaFoldDB" id="A0A9X2M639"/>
<dbReference type="SUPFAM" id="SSF161098">
    <property type="entry name" value="MetI-like"/>
    <property type="match status" value="1"/>
</dbReference>
<proteinExistence type="inferred from homology"/>
<comment type="subcellular location">
    <subcellularLocation>
        <location evidence="1 7">Cell membrane</location>
        <topology evidence="1 7">Multi-pass membrane protein</topology>
    </subcellularLocation>
</comment>
<dbReference type="PANTHER" id="PTHR43163:SF6">
    <property type="entry name" value="DIPEPTIDE TRANSPORT SYSTEM PERMEASE PROTEIN DPPB-RELATED"/>
    <property type="match status" value="1"/>
</dbReference>
<comment type="similarity">
    <text evidence="7">Belongs to the binding-protein-dependent transport system permease family.</text>
</comment>
<keyword evidence="3" id="KW-1003">Cell membrane</keyword>
<evidence type="ECO:0000256" key="7">
    <source>
        <dbReference type="RuleBase" id="RU363032"/>
    </source>
</evidence>
<keyword evidence="4 7" id="KW-0812">Transmembrane</keyword>
<feature type="transmembrane region" description="Helical" evidence="7">
    <location>
        <begin position="190"/>
        <end position="210"/>
    </location>
</feature>
<dbReference type="InterPro" id="IPR035906">
    <property type="entry name" value="MetI-like_sf"/>
</dbReference>
<feature type="transmembrane region" description="Helical" evidence="7">
    <location>
        <begin position="294"/>
        <end position="320"/>
    </location>
</feature>
<name>A0A9X2M639_9FIRM</name>
<dbReference type="InterPro" id="IPR045621">
    <property type="entry name" value="BPD_transp_1_N"/>
</dbReference>
<feature type="domain" description="ABC transmembrane type-1" evidence="8">
    <location>
        <begin position="102"/>
        <end position="317"/>
    </location>
</feature>
<evidence type="ECO:0000256" key="4">
    <source>
        <dbReference type="ARBA" id="ARBA00022692"/>
    </source>
</evidence>
<evidence type="ECO:0000256" key="2">
    <source>
        <dbReference type="ARBA" id="ARBA00022448"/>
    </source>
</evidence>
<dbReference type="CDD" id="cd06261">
    <property type="entry name" value="TM_PBP2"/>
    <property type="match status" value="1"/>
</dbReference>
<dbReference type="InterPro" id="IPR000515">
    <property type="entry name" value="MetI-like"/>
</dbReference>
<comment type="caution">
    <text evidence="9">The sequence shown here is derived from an EMBL/GenBank/DDBJ whole genome shotgun (WGS) entry which is preliminary data.</text>
</comment>
<evidence type="ECO:0000256" key="1">
    <source>
        <dbReference type="ARBA" id="ARBA00004651"/>
    </source>
</evidence>
<dbReference type="PANTHER" id="PTHR43163">
    <property type="entry name" value="DIPEPTIDE TRANSPORT SYSTEM PERMEASE PROTEIN DPPB-RELATED"/>
    <property type="match status" value="1"/>
</dbReference>
<gene>
    <name evidence="9" type="ORF">NSA58_01825</name>
</gene>
<feature type="transmembrane region" description="Helical" evidence="7">
    <location>
        <begin position="12"/>
        <end position="36"/>
    </location>
</feature>
<feature type="transmembrane region" description="Helical" evidence="7">
    <location>
        <begin position="106"/>
        <end position="129"/>
    </location>
</feature>
<dbReference type="Proteomes" id="UP001140817">
    <property type="component" value="Unassembled WGS sequence"/>
</dbReference>
<evidence type="ECO:0000313" key="10">
    <source>
        <dbReference type="Proteomes" id="UP001140817"/>
    </source>
</evidence>
<dbReference type="Pfam" id="PF19300">
    <property type="entry name" value="BPD_transp_1_N"/>
    <property type="match status" value="1"/>
</dbReference>
<evidence type="ECO:0000256" key="6">
    <source>
        <dbReference type="ARBA" id="ARBA00023136"/>
    </source>
</evidence>
<evidence type="ECO:0000259" key="8">
    <source>
        <dbReference type="PROSITE" id="PS50928"/>
    </source>
</evidence>
<keyword evidence="5 7" id="KW-1133">Transmembrane helix</keyword>
<feature type="transmembrane region" description="Helical" evidence="7">
    <location>
        <begin position="252"/>
        <end position="274"/>
    </location>
</feature>
<keyword evidence="6 7" id="KW-0472">Membrane</keyword>
<sequence>MKEINDSMGKFLAKRLGVALIVLFGVSVTVFTLIHLQPGNPYLNMIDPNVPPEVVEQKLRVLGYYDPIPLQYLKWIGRAIVGDFGYSTQYNAPAFSIIVEALKNTLLISIVSFILSSILAIVVGVITAAKSKTWIDYIVTFLSFVGISMPTFFFGLLIVKWLGYDLAILPSSGMETLTASYTGFERVIDIIKHMIMPVIVLSLTQTATLLRYTRSSMLDSLNKDYMRTAQAKGLTRNKAVWTHGLRNSMISIITVLCMQLPALVSGALITETVFVWPGIGTLNYNAIMNRDYMLIMGITMLIAVVIVVANIIADILYAIADPRIRLSQ</sequence>
<dbReference type="PROSITE" id="PS50928">
    <property type="entry name" value="ABC_TM1"/>
    <property type="match status" value="1"/>
</dbReference>
<protein>
    <submittedName>
        <fullName evidence="9">ABC transporter permease</fullName>
    </submittedName>
</protein>
<evidence type="ECO:0000256" key="3">
    <source>
        <dbReference type="ARBA" id="ARBA00022475"/>
    </source>
</evidence>
<accession>A0A9X2M639</accession>
<reference evidence="9" key="1">
    <citation type="submission" date="2022-07" db="EMBL/GenBank/DDBJ databases">
        <title>Enhanced cultured diversity of the mouse gut microbiota enables custom-made synthetic communities.</title>
        <authorList>
            <person name="Afrizal A."/>
        </authorList>
    </citation>
    <scope>NUCLEOTIDE SEQUENCE</scope>
    <source>
        <strain evidence="9">DSM 29186</strain>
    </source>
</reference>
<dbReference type="Gene3D" id="1.10.3720.10">
    <property type="entry name" value="MetI-like"/>
    <property type="match status" value="1"/>
</dbReference>
<keyword evidence="10" id="KW-1185">Reference proteome</keyword>
<organism evidence="9 10">
    <name type="scientific">Terrisporobacter muris</name>
    <dbReference type="NCBI Taxonomy" id="2963284"/>
    <lineage>
        <taxon>Bacteria</taxon>
        <taxon>Bacillati</taxon>
        <taxon>Bacillota</taxon>
        <taxon>Clostridia</taxon>
        <taxon>Peptostreptococcales</taxon>
        <taxon>Peptostreptococcaceae</taxon>
        <taxon>Terrisporobacter</taxon>
    </lineage>
</organism>
<dbReference type="GO" id="GO:0005886">
    <property type="term" value="C:plasma membrane"/>
    <property type="evidence" value="ECO:0007669"/>
    <property type="project" value="UniProtKB-SubCell"/>
</dbReference>
<feature type="transmembrane region" description="Helical" evidence="7">
    <location>
        <begin position="141"/>
        <end position="164"/>
    </location>
</feature>
<dbReference type="GO" id="GO:0055085">
    <property type="term" value="P:transmembrane transport"/>
    <property type="evidence" value="ECO:0007669"/>
    <property type="project" value="InterPro"/>
</dbReference>
<dbReference type="Pfam" id="PF00528">
    <property type="entry name" value="BPD_transp_1"/>
    <property type="match status" value="1"/>
</dbReference>
<dbReference type="EMBL" id="JANKBY010000011">
    <property type="protein sequence ID" value="MCR1821512.1"/>
    <property type="molecule type" value="Genomic_DNA"/>
</dbReference>
<keyword evidence="2 7" id="KW-0813">Transport</keyword>